<dbReference type="AlphaFoldDB" id="A0A9W9ANG1"/>
<proteinExistence type="predicted"/>
<organism evidence="1 2">
    <name type="scientific">Lentinula lateritia</name>
    <dbReference type="NCBI Taxonomy" id="40482"/>
    <lineage>
        <taxon>Eukaryota</taxon>
        <taxon>Fungi</taxon>
        <taxon>Dikarya</taxon>
        <taxon>Basidiomycota</taxon>
        <taxon>Agaricomycotina</taxon>
        <taxon>Agaricomycetes</taxon>
        <taxon>Agaricomycetidae</taxon>
        <taxon>Agaricales</taxon>
        <taxon>Marasmiineae</taxon>
        <taxon>Omphalotaceae</taxon>
        <taxon>Lentinula</taxon>
    </lineage>
</organism>
<comment type="caution">
    <text evidence="1">The sequence shown here is derived from an EMBL/GenBank/DDBJ whole genome shotgun (WGS) entry which is preliminary data.</text>
</comment>
<evidence type="ECO:0008006" key="3">
    <source>
        <dbReference type="Google" id="ProtNLM"/>
    </source>
</evidence>
<name>A0A9W9ANG1_9AGAR</name>
<dbReference type="EMBL" id="JANVFS010000009">
    <property type="protein sequence ID" value="KAJ4487102.1"/>
    <property type="molecule type" value="Genomic_DNA"/>
</dbReference>
<gene>
    <name evidence="1" type="ORF">C8J55DRAFT_487271</name>
</gene>
<evidence type="ECO:0000313" key="1">
    <source>
        <dbReference type="EMBL" id="KAJ4487102.1"/>
    </source>
</evidence>
<reference evidence="1" key="1">
    <citation type="submission" date="2022-08" db="EMBL/GenBank/DDBJ databases">
        <authorList>
            <consortium name="DOE Joint Genome Institute"/>
            <person name="Min B."/>
            <person name="Riley R."/>
            <person name="Sierra-Patev S."/>
            <person name="Naranjo-Ortiz M."/>
            <person name="Looney B."/>
            <person name="Konkel Z."/>
            <person name="Slot J.C."/>
            <person name="Sakamoto Y."/>
            <person name="Steenwyk J.L."/>
            <person name="Rokas A."/>
            <person name="Carro J."/>
            <person name="Camarero S."/>
            <person name="Ferreira P."/>
            <person name="Molpeceres G."/>
            <person name="Ruiz-Duenas F.J."/>
            <person name="Serrano A."/>
            <person name="Henrissat B."/>
            <person name="Drula E."/>
            <person name="Hughes K.W."/>
            <person name="Mata J.L."/>
            <person name="Ishikawa N.K."/>
            <person name="Vargas-Isla R."/>
            <person name="Ushijima S."/>
            <person name="Smith C.A."/>
            <person name="Ahrendt S."/>
            <person name="Andreopoulos W."/>
            <person name="He G."/>
            <person name="Labutti K."/>
            <person name="Lipzen A."/>
            <person name="Ng V."/>
            <person name="Sandor L."/>
            <person name="Barry K."/>
            <person name="Martinez A.T."/>
            <person name="Xiao Y."/>
            <person name="Gibbons J.G."/>
            <person name="Terashima K."/>
            <person name="Hibbett D.S."/>
            <person name="Grigoriev I.V."/>
        </authorList>
    </citation>
    <scope>NUCLEOTIDE SEQUENCE</scope>
    <source>
        <strain evidence="1">Sp2 HRB7682 ss15</strain>
    </source>
</reference>
<evidence type="ECO:0000313" key="2">
    <source>
        <dbReference type="Proteomes" id="UP001150238"/>
    </source>
</evidence>
<accession>A0A9W9ANG1</accession>
<reference evidence="1" key="2">
    <citation type="journal article" date="2023" name="Proc. Natl. Acad. Sci. U.S.A.">
        <title>A global phylogenomic analysis of the shiitake genus Lentinula.</title>
        <authorList>
            <person name="Sierra-Patev S."/>
            <person name="Min B."/>
            <person name="Naranjo-Ortiz M."/>
            <person name="Looney B."/>
            <person name="Konkel Z."/>
            <person name="Slot J.C."/>
            <person name="Sakamoto Y."/>
            <person name="Steenwyk J.L."/>
            <person name="Rokas A."/>
            <person name="Carro J."/>
            <person name="Camarero S."/>
            <person name="Ferreira P."/>
            <person name="Molpeceres G."/>
            <person name="Ruiz-Duenas F.J."/>
            <person name="Serrano A."/>
            <person name="Henrissat B."/>
            <person name="Drula E."/>
            <person name="Hughes K.W."/>
            <person name="Mata J.L."/>
            <person name="Ishikawa N.K."/>
            <person name="Vargas-Isla R."/>
            <person name="Ushijima S."/>
            <person name="Smith C.A."/>
            <person name="Donoghue J."/>
            <person name="Ahrendt S."/>
            <person name="Andreopoulos W."/>
            <person name="He G."/>
            <person name="LaButti K."/>
            <person name="Lipzen A."/>
            <person name="Ng V."/>
            <person name="Riley R."/>
            <person name="Sandor L."/>
            <person name="Barry K."/>
            <person name="Martinez A.T."/>
            <person name="Xiao Y."/>
            <person name="Gibbons J.G."/>
            <person name="Terashima K."/>
            <person name="Grigoriev I.V."/>
            <person name="Hibbett D."/>
        </authorList>
    </citation>
    <scope>NUCLEOTIDE SEQUENCE</scope>
    <source>
        <strain evidence="1">Sp2 HRB7682 ss15</strain>
    </source>
</reference>
<sequence>MHPKMDCKADKGLGISMIMIELSATQELTLRDHSARSTFIHARRLFQGPGLPHSNTVQAHPLPGDPPLPLHYHQAKQGHSTFLFRLPLPATSPLSISFGSGLASVKYEIRPSVGIYWKGERQLVTERKDADDEPEITVVGENGKIWCQARLIGGILIAGESACIELLVKNHSAKKNTGLSMSLNRSLHLPNVPADEKPLHIGDTVTTVPFRGPEYIILPGVERVASLVFDVPKSARGVRSALLVRDEIGVLVLMVYNEMAKINWVILIEIPAVVVHPSALPELPLPEEQDPGYMYYDQQQVYHSALIPYTTESPSTPFPSQSPYPEQAQVQGAYVLYPALPMSPGPPGPALATGSYVDPN</sequence>
<dbReference type="Proteomes" id="UP001150238">
    <property type="component" value="Unassembled WGS sequence"/>
</dbReference>
<protein>
    <recommendedName>
        <fullName evidence="3">Arrestin-like N-terminal domain-containing protein</fullName>
    </recommendedName>
</protein>